<keyword evidence="2" id="KW-1185">Reference proteome</keyword>
<sequence>MPKTSPPAQVEFHPEIPNLHEWGGITGIPCQDAGILKELEGYYTKAKPHLLDLSHQLIGSHGFHQDQSEKNAHYLFAIERESPYKSEGGHNPSPDFRLRLPSEISSFFLPERRTEWQMIFHGAVFPAMRFDTGPVKDLLCFLQCIAPGLVVLSSEDDRRGKVVTQRALPNQDWVKSKEKVLRAVFGDERYHKLETASGKLEMSFRNTFEPDSDSP</sequence>
<dbReference type="OrthoDB" id="3209743at2759"/>
<organism evidence="1 2">
    <name type="scientific">Rickenella mellea</name>
    <dbReference type="NCBI Taxonomy" id="50990"/>
    <lineage>
        <taxon>Eukaryota</taxon>
        <taxon>Fungi</taxon>
        <taxon>Dikarya</taxon>
        <taxon>Basidiomycota</taxon>
        <taxon>Agaricomycotina</taxon>
        <taxon>Agaricomycetes</taxon>
        <taxon>Hymenochaetales</taxon>
        <taxon>Rickenellaceae</taxon>
        <taxon>Rickenella</taxon>
    </lineage>
</organism>
<reference evidence="1 2" key="1">
    <citation type="submission" date="2018-06" db="EMBL/GenBank/DDBJ databases">
        <title>A transcriptomic atlas of mushroom development highlights an independent origin of complex multicellularity.</title>
        <authorList>
            <consortium name="DOE Joint Genome Institute"/>
            <person name="Krizsan K."/>
            <person name="Almasi E."/>
            <person name="Merenyi Z."/>
            <person name="Sahu N."/>
            <person name="Viragh M."/>
            <person name="Koszo T."/>
            <person name="Mondo S."/>
            <person name="Kiss B."/>
            <person name="Balint B."/>
            <person name="Kues U."/>
            <person name="Barry K."/>
            <person name="Hegedus J.C."/>
            <person name="Henrissat B."/>
            <person name="Johnson J."/>
            <person name="Lipzen A."/>
            <person name="Ohm R."/>
            <person name="Nagy I."/>
            <person name="Pangilinan J."/>
            <person name="Yan J."/>
            <person name="Xiong Y."/>
            <person name="Grigoriev I.V."/>
            <person name="Hibbett D.S."/>
            <person name="Nagy L.G."/>
        </authorList>
    </citation>
    <scope>NUCLEOTIDE SEQUENCE [LARGE SCALE GENOMIC DNA]</scope>
    <source>
        <strain evidence="1 2">SZMC22713</strain>
    </source>
</reference>
<proteinExistence type="predicted"/>
<dbReference type="AlphaFoldDB" id="A0A4Y7PJM0"/>
<evidence type="ECO:0000313" key="2">
    <source>
        <dbReference type="Proteomes" id="UP000294933"/>
    </source>
</evidence>
<gene>
    <name evidence="1" type="ORF">BD410DRAFT_778446</name>
</gene>
<accession>A0A4Y7PJM0</accession>
<name>A0A4Y7PJM0_9AGAM</name>
<dbReference type="STRING" id="50990.A0A4Y7PJM0"/>
<protein>
    <submittedName>
        <fullName evidence="1">Uncharacterized protein</fullName>
    </submittedName>
</protein>
<evidence type="ECO:0000313" key="1">
    <source>
        <dbReference type="EMBL" id="TDL15042.1"/>
    </source>
</evidence>
<dbReference type="EMBL" id="ML170293">
    <property type="protein sequence ID" value="TDL15042.1"/>
    <property type="molecule type" value="Genomic_DNA"/>
</dbReference>
<dbReference type="VEuPathDB" id="FungiDB:BD410DRAFT_778446"/>
<dbReference type="Proteomes" id="UP000294933">
    <property type="component" value="Unassembled WGS sequence"/>
</dbReference>